<gene>
    <name evidence="2" type="ORF">VTL71DRAFT_14970</name>
</gene>
<keyword evidence="1" id="KW-1133">Transmembrane helix</keyword>
<comment type="caution">
    <text evidence="2">The sequence shown here is derived from an EMBL/GenBank/DDBJ whole genome shotgun (WGS) entry which is preliminary data.</text>
</comment>
<organism evidence="2 3">
    <name type="scientific">Oculimacula yallundae</name>
    <dbReference type="NCBI Taxonomy" id="86028"/>
    <lineage>
        <taxon>Eukaryota</taxon>
        <taxon>Fungi</taxon>
        <taxon>Dikarya</taxon>
        <taxon>Ascomycota</taxon>
        <taxon>Pezizomycotina</taxon>
        <taxon>Leotiomycetes</taxon>
        <taxon>Helotiales</taxon>
        <taxon>Ploettnerulaceae</taxon>
        <taxon>Oculimacula</taxon>
    </lineage>
</organism>
<name>A0ABR4CHG3_9HELO</name>
<keyword evidence="3" id="KW-1185">Reference proteome</keyword>
<keyword evidence="1" id="KW-0472">Membrane</keyword>
<proteinExistence type="predicted"/>
<evidence type="ECO:0000313" key="2">
    <source>
        <dbReference type="EMBL" id="KAL2068633.1"/>
    </source>
</evidence>
<evidence type="ECO:0000313" key="3">
    <source>
        <dbReference type="Proteomes" id="UP001595075"/>
    </source>
</evidence>
<accession>A0ABR4CHG3</accession>
<keyword evidence="1" id="KW-0812">Transmembrane</keyword>
<evidence type="ECO:0000256" key="1">
    <source>
        <dbReference type="SAM" id="Phobius"/>
    </source>
</evidence>
<dbReference type="EMBL" id="JAZHXI010000008">
    <property type="protein sequence ID" value="KAL2068633.1"/>
    <property type="molecule type" value="Genomic_DNA"/>
</dbReference>
<sequence length="200" mass="22387">MGFEPSLRPAIRHCVIRLGTLILKTLSFGITVFLNILLTFGLSFSGLVRVVRFRFSSIFNTTFEHIRSYFEHHTAPDQIHGETSVADRFGGQNVGGINGLPEGWVRYMICRTEDISELDLERCEGCRQVLETEIEMFSKPGNTADEGVQMEKQERIDGWLGNIEKVDADSGYSSPDADRQLKGVSGVPLENENWVSSVSL</sequence>
<dbReference type="Proteomes" id="UP001595075">
    <property type="component" value="Unassembled WGS sequence"/>
</dbReference>
<reference evidence="2 3" key="1">
    <citation type="journal article" date="2024" name="Commun. Biol.">
        <title>Comparative genomic analysis of thermophilic fungi reveals convergent evolutionary adaptations and gene losses.</title>
        <authorList>
            <person name="Steindorff A.S."/>
            <person name="Aguilar-Pontes M.V."/>
            <person name="Robinson A.J."/>
            <person name="Andreopoulos B."/>
            <person name="LaButti K."/>
            <person name="Kuo A."/>
            <person name="Mondo S."/>
            <person name="Riley R."/>
            <person name="Otillar R."/>
            <person name="Haridas S."/>
            <person name="Lipzen A."/>
            <person name="Grimwood J."/>
            <person name="Schmutz J."/>
            <person name="Clum A."/>
            <person name="Reid I.D."/>
            <person name="Moisan M.C."/>
            <person name="Butler G."/>
            <person name="Nguyen T.T.M."/>
            <person name="Dewar K."/>
            <person name="Conant G."/>
            <person name="Drula E."/>
            <person name="Henrissat B."/>
            <person name="Hansel C."/>
            <person name="Singer S."/>
            <person name="Hutchinson M.I."/>
            <person name="de Vries R.P."/>
            <person name="Natvig D.O."/>
            <person name="Powell A.J."/>
            <person name="Tsang A."/>
            <person name="Grigoriev I.V."/>
        </authorList>
    </citation>
    <scope>NUCLEOTIDE SEQUENCE [LARGE SCALE GENOMIC DNA]</scope>
    <source>
        <strain evidence="2 3">CBS 494.80</strain>
    </source>
</reference>
<feature type="transmembrane region" description="Helical" evidence="1">
    <location>
        <begin position="26"/>
        <end position="48"/>
    </location>
</feature>
<protein>
    <submittedName>
        <fullName evidence="2">Uncharacterized protein</fullName>
    </submittedName>
</protein>